<keyword evidence="1" id="KW-0472">Membrane</keyword>
<organism evidence="2 3">
    <name type="scientific">Candidatus Ornithospirochaeta stercoripullorum</name>
    <dbReference type="NCBI Taxonomy" id="2840899"/>
    <lineage>
        <taxon>Bacteria</taxon>
        <taxon>Pseudomonadati</taxon>
        <taxon>Spirochaetota</taxon>
        <taxon>Spirochaetia</taxon>
        <taxon>Spirochaetales</taxon>
        <taxon>Spirochaetaceae</taxon>
        <taxon>Spirochaetaceae incertae sedis</taxon>
        <taxon>Candidatus Ornithospirochaeta</taxon>
    </lineage>
</organism>
<evidence type="ECO:0000313" key="3">
    <source>
        <dbReference type="Proteomes" id="UP000823615"/>
    </source>
</evidence>
<dbReference type="AlphaFoldDB" id="A0A9D9H3T0"/>
<keyword evidence="1" id="KW-0812">Transmembrane</keyword>
<comment type="caution">
    <text evidence="2">The sequence shown here is derived from an EMBL/GenBank/DDBJ whole genome shotgun (WGS) entry which is preliminary data.</text>
</comment>
<gene>
    <name evidence="2" type="ORF">IAA97_00375</name>
</gene>
<dbReference type="Proteomes" id="UP000823615">
    <property type="component" value="Unassembled WGS sequence"/>
</dbReference>
<accession>A0A9D9H3T0</accession>
<evidence type="ECO:0000313" key="2">
    <source>
        <dbReference type="EMBL" id="MBO8435426.1"/>
    </source>
</evidence>
<protein>
    <submittedName>
        <fullName evidence="2">Uncharacterized protein</fullName>
    </submittedName>
</protein>
<proteinExistence type="predicted"/>
<reference evidence="2" key="1">
    <citation type="submission" date="2020-10" db="EMBL/GenBank/DDBJ databases">
        <authorList>
            <person name="Gilroy R."/>
        </authorList>
    </citation>
    <scope>NUCLEOTIDE SEQUENCE</scope>
    <source>
        <strain evidence="2">7293</strain>
    </source>
</reference>
<feature type="non-terminal residue" evidence="2">
    <location>
        <position position="114"/>
    </location>
</feature>
<feature type="transmembrane region" description="Helical" evidence="1">
    <location>
        <begin position="30"/>
        <end position="53"/>
    </location>
</feature>
<evidence type="ECO:0000256" key="1">
    <source>
        <dbReference type="SAM" id="Phobius"/>
    </source>
</evidence>
<reference evidence="2" key="2">
    <citation type="journal article" date="2021" name="PeerJ">
        <title>Extensive microbial diversity within the chicken gut microbiome revealed by metagenomics and culture.</title>
        <authorList>
            <person name="Gilroy R."/>
            <person name="Ravi A."/>
            <person name="Getino M."/>
            <person name="Pursley I."/>
            <person name="Horton D.L."/>
            <person name="Alikhan N.F."/>
            <person name="Baker D."/>
            <person name="Gharbi K."/>
            <person name="Hall N."/>
            <person name="Watson M."/>
            <person name="Adriaenssens E.M."/>
            <person name="Foster-Nyarko E."/>
            <person name="Jarju S."/>
            <person name="Secka A."/>
            <person name="Antonio M."/>
            <person name="Oren A."/>
            <person name="Chaudhuri R.R."/>
            <person name="La Ragione R."/>
            <person name="Hildebrand F."/>
            <person name="Pallen M.J."/>
        </authorList>
    </citation>
    <scope>NUCLEOTIDE SEQUENCE</scope>
    <source>
        <strain evidence="2">7293</strain>
    </source>
</reference>
<dbReference type="EMBL" id="JADIMT010000005">
    <property type="protein sequence ID" value="MBO8435426.1"/>
    <property type="molecule type" value="Genomic_DNA"/>
</dbReference>
<sequence length="114" mass="12766">MGEALKREEDSEDNSNMQEHKDVHLNWKKIALIGTIPIILIFIGFFIVLKFIGGENYTAAVDWFDENFGMTGIFLYVYVVDTLILPLSPDFVFPIVASMSPWVVIPVIGTASAL</sequence>
<keyword evidence="1" id="KW-1133">Transmembrane helix</keyword>
<feature type="transmembrane region" description="Helical" evidence="1">
    <location>
        <begin position="73"/>
        <end position="93"/>
    </location>
</feature>
<name>A0A9D9H3T0_9SPIO</name>